<dbReference type="InterPro" id="IPR058240">
    <property type="entry name" value="rSAM_sf"/>
</dbReference>
<dbReference type="GO" id="GO:0003824">
    <property type="term" value="F:catalytic activity"/>
    <property type="evidence" value="ECO:0007669"/>
    <property type="project" value="InterPro"/>
</dbReference>
<dbReference type="GO" id="GO:0051536">
    <property type="term" value="F:iron-sulfur cluster binding"/>
    <property type="evidence" value="ECO:0007669"/>
    <property type="project" value="UniProtKB-KW"/>
</dbReference>
<dbReference type="GeneID" id="15392622"/>
<keyword evidence="2" id="KW-0949">S-adenosyl-L-methionine</keyword>
<dbReference type="OrthoDB" id="2305at2157"/>
<dbReference type="InterPro" id="IPR007197">
    <property type="entry name" value="rSAM"/>
</dbReference>
<evidence type="ECO:0000256" key="5">
    <source>
        <dbReference type="ARBA" id="ARBA00023014"/>
    </source>
</evidence>
<gene>
    <name evidence="7" type="ORF">Asulf_00981</name>
</gene>
<evidence type="ECO:0000313" key="8">
    <source>
        <dbReference type="Proteomes" id="UP000013307"/>
    </source>
</evidence>
<accession>N0BLB8</accession>
<dbReference type="HOGENOM" id="CLU_044464_1_0_2"/>
<dbReference type="InterPro" id="IPR013785">
    <property type="entry name" value="Aldolase_TIM"/>
</dbReference>
<evidence type="ECO:0000256" key="3">
    <source>
        <dbReference type="ARBA" id="ARBA00022723"/>
    </source>
</evidence>
<dbReference type="SMART" id="SM00729">
    <property type="entry name" value="Elp3"/>
    <property type="match status" value="1"/>
</dbReference>
<dbReference type="CDD" id="cd01335">
    <property type="entry name" value="Radical_SAM"/>
    <property type="match status" value="1"/>
</dbReference>
<keyword evidence="3" id="KW-0479">Metal-binding</keyword>
<dbReference type="SFLD" id="SFLDG01082">
    <property type="entry name" value="B12-binding_domain_containing"/>
    <property type="match status" value="1"/>
</dbReference>
<organism evidence="7 8">
    <name type="scientific">Archaeoglobus sulfaticallidus PM70-1</name>
    <dbReference type="NCBI Taxonomy" id="387631"/>
    <lineage>
        <taxon>Archaea</taxon>
        <taxon>Methanobacteriati</taxon>
        <taxon>Methanobacteriota</taxon>
        <taxon>Archaeoglobi</taxon>
        <taxon>Archaeoglobales</taxon>
        <taxon>Archaeoglobaceae</taxon>
        <taxon>Archaeoglobus</taxon>
    </lineage>
</organism>
<evidence type="ECO:0000313" key="7">
    <source>
        <dbReference type="EMBL" id="AGK60985.1"/>
    </source>
</evidence>
<dbReference type="PROSITE" id="PS51918">
    <property type="entry name" value="RADICAL_SAM"/>
    <property type="match status" value="1"/>
</dbReference>
<dbReference type="eggNOG" id="arCOG01363">
    <property type="taxonomic scope" value="Archaea"/>
</dbReference>
<dbReference type="SFLD" id="SFLDS00029">
    <property type="entry name" value="Radical_SAM"/>
    <property type="match status" value="1"/>
</dbReference>
<dbReference type="SFLD" id="SFLDG01095">
    <property type="entry name" value="Uncharacterised_Radical_SAM_Su"/>
    <property type="match status" value="1"/>
</dbReference>
<feature type="domain" description="Radical SAM core" evidence="6">
    <location>
        <begin position="11"/>
        <end position="234"/>
    </location>
</feature>
<dbReference type="EMBL" id="CP005290">
    <property type="protein sequence ID" value="AGK60985.1"/>
    <property type="molecule type" value="Genomic_DNA"/>
</dbReference>
<reference evidence="7 8" key="1">
    <citation type="journal article" date="2013" name="Genome Announc.">
        <title>Complete Genome Sequence of the Thermophilic and Facultatively Chemolithoautotrophic Sulfate Reducer Archaeoglobus sulfaticallidus Strain PM70-1T.</title>
        <authorList>
            <person name="Stokke R."/>
            <person name="Hocking W.P."/>
            <person name="Steinsbu B.O."/>
            <person name="Steen I.H."/>
        </authorList>
    </citation>
    <scope>NUCLEOTIDE SEQUENCE [LARGE SCALE GENOMIC DNA]</scope>
    <source>
        <strain evidence="7">PM70-1</strain>
    </source>
</reference>
<keyword evidence="5" id="KW-0411">Iron-sulfur</keyword>
<dbReference type="InterPro" id="IPR006638">
    <property type="entry name" value="Elp3/MiaA/NifB-like_rSAM"/>
</dbReference>
<dbReference type="STRING" id="387631.Asulf_00981"/>
<proteinExistence type="predicted"/>
<dbReference type="RefSeq" id="WP_015590583.1">
    <property type="nucleotide sequence ID" value="NC_021169.1"/>
</dbReference>
<dbReference type="PANTHER" id="PTHR43409">
    <property type="entry name" value="ANAEROBIC MAGNESIUM-PROTOPORPHYRIN IX MONOMETHYL ESTER CYCLASE-RELATED"/>
    <property type="match status" value="1"/>
</dbReference>
<sequence length="299" mass="34165">MEYDYPPYRPPSEAGSALIRVVRGCTWNKCAFCGMYKDMKFEKRDKSEIFREIDRLREFFPYARTAFLGDSNPLVHNDIVEIINYLREKNPWIERVTAYARAKTIARMSEEKLLALKDAGLDRVHIGMESGDDEVLKLVKKGATAEDIIQAGKKAGKNFEVSFYYILGLGGKERSRSHALKSAEVINEAKPDFVRIRTLTVIPGTDIEKLNLRLLDPVGQLEELRMLVENIDAKTYFTCDHVSNHLFANNRPIFMGVHGKLPEDKDRMLEEIDSAIELVSAIDHVMNSNHLARMGRLML</sequence>
<dbReference type="Proteomes" id="UP000013307">
    <property type="component" value="Chromosome"/>
</dbReference>
<dbReference type="SUPFAM" id="SSF102114">
    <property type="entry name" value="Radical SAM enzymes"/>
    <property type="match status" value="1"/>
</dbReference>
<keyword evidence="8" id="KW-1185">Reference proteome</keyword>
<dbReference type="AlphaFoldDB" id="N0BLB8"/>
<protein>
    <recommendedName>
        <fullName evidence="6">Radical SAM core domain-containing protein</fullName>
    </recommendedName>
</protein>
<evidence type="ECO:0000256" key="2">
    <source>
        <dbReference type="ARBA" id="ARBA00022691"/>
    </source>
</evidence>
<dbReference type="InterPro" id="IPR051198">
    <property type="entry name" value="BchE-like"/>
</dbReference>
<dbReference type="GO" id="GO:0046872">
    <property type="term" value="F:metal ion binding"/>
    <property type="evidence" value="ECO:0007669"/>
    <property type="project" value="UniProtKB-KW"/>
</dbReference>
<evidence type="ECO:0000256" key="4">
    <source>
        <dbReference type="ARBA" id="ARBA00023004"/>
    </source>
</evidence>
<dbReference type="KEGG" id="ast:Asulf_00981"/>
<keyword evidence="4" id="KW-0408">Iron</keyword>
<comment type="cofactor">
    <cofactor evidence="1">
        <name>[4Fe-4S] cluster</name>
        <dbReference type="ChEBI" id="CHEBI:49883"/>
    </cofactor>
</comment>
<dbReference type="Gene3D" id="3.20.20.70">
    <property type="entry name" value="Aldolase class I"/>
    <property type="match status" value="1"/>
</dbReference>
<name>N0BLB8_9EURY</name>
<dbReference type="Pfam" id="PF04055">
    <property type="entry name" value="Radical_SAM"/>
    <property type="match status" value="1"/>
</dbReference>
<dbReference type="PANTHER" id="PTHR43409:SF4">
    <property type="entry name" value="RADICAL SAM SUPERFAMILY PROTEIN"/>
    <property type="match status" value="1"/>
</dbReference>
<evidence type="ECO:0000256" key="1">
    <source>
        <dbReference type="ARBA" id="ARBA00001966"/>
    </source>
</evidence>
<evidence type="ECO:0000259" key="6">
    <source>
        <dbReference type="PROSITE" id="PS51918"/>
    </source>
</evidence>